<evidence type="ECO:0000259" key="1">
    <source>
        <dbReference type="PROSITE" id="PS50883"/>
    </source>
</evidence>
<gene>
    <name evidence="3" type="ORF">SHALO_2121</name>
</gene>
<dbReference type="PROSITE" id="PS50883">
    <property type="entry name" value="EAL"/>
    <property type="match status" value="1"/>
</dbReference>
<evidence type="ECO:0000313" key="4">
    <source>
        <dbReference type="Proteomes" id="UP000094609"/>
    </source>
</evidence>
<evidence type="ECO:0000259" key="2">
    <source>
        <dbReference type="PROSITE" id="PS51833"/>
    </source>
</evidence>
<dbReference type="Gene3D" id="3.20.20.450">
    <property type="entry name" value="EAL domain"/>
    <property type="match status" value="1"/>
</dbReference>
<protein>
    <submittedName>
        <fullName evidence="3">EAL domain-containing regulatory protein</fullName>
    </submittedName>
</protein>
<reference evidence="4" key="1">
    <citation type="submission" date="2016-08" db="EMBL/GenBank/DDBJ databases">
        <title>Complete genome sequence of the organohalide-respiring Epsilonproteobacterium Sulfurospirillum halorespirans.</title>
        <authorList>
            <person name="Goris T."/>
            <person name="Zimmermann J."/>
            <person name="Schenz B."/>
            <person name="Lemos M."/>
            <person name="Hackermueller J."/>
            <person name="Diekert G."/>
        </authorList>
    </citation>
    <scope>NUCLEOTIDE SEQUENCE [LARGE SCALE GENOMIC DNA]</scope>
    <source>
        <strain>DSM 13726</strain>
        <strain evidence="4">PCE-M2</strain>
    </source>
</reference>
<dbReference type="SUPFAM" id="SSF109604">
    <property type="entry name" value="HD-domain/PDEase-like"/>
    <property type="match status" value="1"/>
</dbReference>
<feature type="domain" description="HDOD" evidence="2">
    <location>
        <begin position="203"/>
        <end position="388"/>
    </location>
</feature>
<dbReference type="InterPro" id="IPR014408">
    <property type="entry name" value="dGMP_Pdiesterase_EAL/HD-GYP"/>
</dbReference>
<keyword evidence="4" id="KW-1185">Reference proteome</keyword>
<dbReference type="InterPro" id="IPR052340">
    <property type="entry name" value="RNase_Y/CdgJ"/>
</dbReference>
<dbReference type="Pfam" id="PF08668">
    <property type="entry name" value="HDOD"/>
    <property type="match status" value="1"/>
</dbReference>
<dbReference type="EMBL" id="CP017111">
    <property type="protein sequence ID" value="AOO65885.1"/>
    <property type="molecule type" value="Genomic_DNA"/>
</dbReference>
<dbReference type="SUPFAM" id="SSF141868">
    <property type="entry name" value="EAL domain-like"/>
    <property type="match status" value="1"/>
</dbReference>
<dbReference type="PATRIC" id="fig|1193502.14.peg.2149"/>
<dbReference type="Pfam" id="PF00563">
    <property type="entry name" value="EAL"/>
    <property type="match status" value="1"/>
</dbReference>
<dbReference type="PROSITE" id="PS51833">
    <property type="entry name" value="HDOD"/>
    <property type="match status" value="1"/>
</dbReference>
<dbReference type="PIRSF" id="PIRSF003180">
    <property type="entry name" value="DiGMPpdiest_YuxH"/>
    <property type="match status" value="1"/>
</dbReference>
<dbReference type="STRING" id="1193502.SHALO_2121"/>
<sequence>MSTYVGRQPIFDKEGVCFGYELLYRSCDANNAATFQDNAKATARVIVNLIHNIGLAPIIGTKKGFINVDETMLFSDAILLLPKEYFGFEILEHTKVSLALYERVKHLHSLGYHFSLDDFDCSDTMIKNYEPLFPYIEIIKVDIQAITLPNLSESVEKIQKYNIPLLAEKIETHEEHEACLQLPFQFFQGYFFERPIILSGRKIEPYTENALRLITCIQENSDVVFISHKFATCPDLVYNLLRHVNSGAYHFKQKITSIKQMVTLLGPQKITSWLGLFLYGTPHNRPFGTEIFNNAKFRAKVMEELTLTCKKPELANKAFLTGSLSLIDAYLSIPMYEFLNHVQLDDEIKTALLFREGYLGELLNISIEMNHANDAEEILKTLKDNPCFSAKELYEACMKATIFVEESEQEHEN</sequence>
<dbReference type="Proteomes" id="UP000094609">
    <property type="component" value="Chromosome"/>
</dbReference>
<dbReference type="InterPro" id="IPR035919">
    <property type="entry name" value="EAL_sf"/>
</dbReference>
<proteinExistence type="predicted"/>
<name>A0A1D7TLK9_9BACT</name>
<evidence type="ECO:0000313" key="3">
    <source>
        <dbReference type="EMBL" id="AOO65885.1"/>
    </source>
</evidence>
<dbReference type="PANTHER" id="PTHR33525:SF4">
    <property type="entry name" value="CYCLIC DI-GMP PHOSPHODIESTERASE CDGJ"/>
    <property type="match status" value="1"/>
</dbReference>
<dbReference type="InterPro" id="IPR013976">
    <property type="entry name" value="HDOD"/>
</dbReference>
<accession>A0A1D7TLK9</accession>
<dbReference type="InterPro" id="IPR001633">
    <property type="entry name" value="EAL_dom"/>
</dbReference>
<dbReference type="Gene3D" id="1.10.3210.10">
    <property type="entry name" value="Hypothetical protein af1432"/>
    <property type="match status" value="1"/>
</dbReference>
<dbReference type="PANTHER" id="PTHR33525">
    <property type="match status" value="1"/>
</dbReference>
<dbReference type="KEGG" id="shal:SHALO_2121"/>
<organism evidence="3 4">
    <name type="scientific">Sulfurospirillum halorespirans DSM 13726</name>
    <dbReference type="NCBI Taxonomy" id="1193502"/>
    <lineage>
        <taxon>Bacteria</taxon>
        <taxon>Pseudomonadati</taxon>
        <taxon>Campylobacterota</taxon>
        <taxon>Epsilonproteobacteria</taxon>
        <taxon>Campylobacterales</taxon>
        <taxon>Sulfurospirillaceae</taxon>
        <taxon>Sulfurospirillum</taxon>
    </lineage>
</organism>
<feature type="domain" description="EAL" evidence="1">
    <location>
        <begin position="1"/>
        <end position="209"/>
    </location>
</feature>
<dbReference type="RefSeq" id="WP_069478509.1">
    <property type="nucleotide sequence ID" value="NZ_CP017111.1"/>
</dbReference>
<dbReference type="AlphaFoldDB" id="A0A1D7TLK9"/>